<comment type="caution">
    <text evidence="2">The sequence shown here is derived from an EMBL/GenBank/DDBJ whole genome shotgun (WGS) entry which is preliminary data.</text>
</comment>
<sequence>MTRRCNCGICGSSLVSQVAKGGKVPGSEFVRCTNHNPPWFYRFPDMHNTPASIAPPIIHTAAAIAPPSVPLLPMVHKPTCLYTRGGHHCGNTRIPPLCSRQMCKKHCNMTGPCRLPTHDKKRREKEEAASSQPAPLTDPVHQQVPTPARDNTNALHALADDVYATTTAPLRALDVWQRGEDERTARENRRLDAVLGIHSPSPELSLGEEIERMEAQIAADHALAQRLSQDPAYEDNLVALPSPSPSAIASSSRLPALSPSPDFPASILLPPPALGRANAPAVTEARREPRTRVQAPSVIRRAPKSKPHTITTQLNATWMLMQPRSSPPPVSVPCPSLHVSQGGVRRPFVPLGQTQRFVLLFLTGAAPVILSVDASGLHDWPSYRLSEDEGTLTKLRRHRGLETLGTTMLELETFLQRQRRWMGVDLTHVHTVGANAVLILRPLGVEGKEDADAIKSFLPEAAPVHLRYNLPAERAAVRRDLKAKGNQGADDSDSDVEVVGEIAVGEPSSKAQGKRKAETPSPKRPYQCPRLSITTSFTGGDSADEPVTIDSPPPSALSLLSAAPSSASSAAPSSPRSSPSPPPPPHTQERDRRWPYGMYVVDMADGFKDIDDMRTLRIPRPERFKRAFKAPYVTSTYDNQRQWWERAGKFSALTTDAIKAGHTPAGLWSLFRQNVAALEKGSSVVE</sequence>
<reference evidence="2" key="1">
    <citation type="submission" date="2023-03" db="EMBL/GenBank/DDBJ databases">
        <title>Massive genome expansion in bonnet fungi (Mycena s.s.) driven by repeated elements and novel gene families across ecological guilds.</title>
        <authorList>
            <consortium name="Lawrence Berkeley National Laboratory"/>
            <person name="Harder C.B."/>
            <person name="Miyauchi S."/>
            <person name="Viragh M."/>
            <person name="Kuo A."/>
            <person name="Thoen E."/>
            <person name="Andreopoulos B."/>
            <person name="Lu D."/>
            <person name="Skrede I."/>
            <person name="Drula E."/>
            <person name="Henrissat B."/>
            <person name="Morin E."/>
            <person name="Kohler A."/>
            <person name="Barry K."/>
            <person name="LaButti K."/>
            <person name="Morin E."/>
            <person name="Salamov A."/>
            <person name="Lipzen A."/>
            <person name="Mereny Z."/>
            <person name="Hegedus B."/>
            <person name="Baldrian P."/>
            <person name="Stursova M."/>
            <person name="Weitz H."/>
            <person name="Taylor A."/>
            <person name="Grigoriev I.V."/>
            <person name="Nagy L.G."/>
            <person name="Martin F."/>
            <person name="Kauserud H."/>
        </authorList>
    </citation>
    <scope>NUCLEOTIDE SEQUENCE</scope>
    <source>
        <strain evidence="2">CBHHK188m</strain>
    </source>
</reference>
<evidence type="ECO:0000313" key="2">
    <source>
        <dbReference type="EMBL" id="KAJ7747135.1"/>
    </source>
</evidence>
<dbReference type="Proteomes" id="UP001215280">
    <property type="component" value="Unassembled WGS sequence"/>
</dbReference>
<accession>A0AAD7N721</accession>
<organism evidence="2 3">
    <name type="scientific">Mycena maculata</name>
    <dbReference type="NCBI Taxonomy" id="230809"/>
    <lineage>
        <taxon>Eukaryota</taxon>
        <taxon>Fungi</taxon>
        <taxon>Dikarya</taxon>
        <taxon>Basidiomycota</taxon>
        <taxon>Agaricomycotina</taxon>
        <taxon>Agaricomycetes</taxon>
        <taxon>Agaricomycetidae</taxon>
        <taxon>Agaricales</taxon>
        <taxon>Marasmiineae</taxon>
        <taxon>Mycenaceae</taxon>
        <taxon>Mycena</taxon>
    </lineage>
</organism>
<feature type="region of interest" description="Disordered" evidence="1">
    <location>
        <begin position="113"/>
        <end position="148"/>
    </location>
</feature>
<evidence type="ECO:0000313" key="3">
    <source>
        <dbReference type="Proteomes" id="UP001215280"/>
    </source>
</evidence>
<name>A0AAD7N721_9AGAR</name>
<gene>
    <name evidence="2" type="ORF">DFH07DRAFT_962608</name>
</gene>
<evidence type="ECO:0000256" key="1">
    <source>
        <dbReference type="SAM" id="MobiDB-lite"/>
    </source>
</evidence>
<dbReference type="EMBL" id="JARJLG010000095">
    <property type="protein sequence ID" value="KAJ7747135.1"/>
    <property type="molecule type" value="Genomic_DNA"/>
</dbReference>
<proteinExistence type="predicted"/>
<keyword evidence="3" id="KW-1185">Reference proteome</keyword>
<feature type="compositionally biased region" description="Low complexity" evidence="1">
    <location>
        <begin position="556"/>
        <end position="577"/>
    </location>
</feature>
<protein>
    <submittedName>
        <fullName evidence="2">Uncharacterized protein</fullName>
    </submittedName>
</protein>
<feature type="region of interest" description="Disordered" evidence="1">
    <location>
        <begin position="503"/>
        <end position="594"/>
    </location>
</feature>
<dbReference type="AlphaFoldDB" id="A0AAD7N721"/>